<evidence type="ECO:0000313" key="1">
    <source>
        <dbReference type="EMBL" id="TCL67544.1"/>
    </source>
</evidence>
<keyword evidence="2" id="KW-1185">Reference proteome</keyword>
<reference evidence="1 2" key="1">
    <citation type="submission" date="2019-03" db="EMBL/GenBank/DDBJ databases">
        <title>Genomic Encyclopedia of Type Strains, Phase IV (KMG-IV): sequencing the most valuable type-strain genomes for metagenomic binning, comparative biology and taxonomic classification.</title>
        <authorList>
            <person name="Goeker M."/>
        </authorList>
    </citation>
    <scope>NUCLEOTIDE SEQUENCE [LARGE SCALE GENOMIC DNA]</scope>
    <source>
        <strain evidence="1 2">DSM 18792</strain>
    </source>
</reference>
<evidence type="ECO:0000313" key="2">
    <source>
        <dbReference type="Proteomes" id="UP000295455"/>
    </source>
</evidence>
<proteinExistence type="predicted"/>
<name>A0A4R1RMW4_9FLAO</name>
<comment type="caution">
    <text evidence="1">The sequence shown here is derived from an EMBL/GenBank/DDBJ whole genome shotgun (WGS) entry which is preliminary data.</text>
</comment>
<gene>
    <name evidence="1" type="ORF">EV196_102100</name>
</gene>
<dbReference type="EMBL" id="SLUP01000002">
    <property type="protein sequence ID" value="TCL67544.1"/>
    <property type="molecule type" value="Genomic_DNA"/>
</dbReference>
<dbReference type="RefSeq" id="WP_132215200.1">
    <property type="nucleotide sequence ID" value="NZ_OX156936.1"/>
</dbReference>
<organism evidence="1 2">
    <name type="scientific">Mariniflexile fucanivorans</name>
    <dbReference type="NCBI Taxonomy" id="264023"/>
    <lineage>
        <taxon>Bacteria</taxon>
        <taxon>Pseudomonadati</taxon>
        <taxon>Bacteroidota</taxon>
        <taxon>Flavobacteriia</taxon>
        <taxon>Flavobacteriales</taxon>
        <taxon>Flavobacteriaceae</taxon>
        <taxon>Mariniflexile</taxon>
    </lineage>
</organism>
<sequence length="140" mass="16035">MKISASVFSNHILNSKKLNLGDIYFFHNFAVVEFNEGVHIDIYNSDQIFDELNNYYGYSKPFGVIANRVNSYSVNLLDIDLFREKSKNLCAYAVVGHNFASKMNAVIENSFCENDTINYDNLHEAIDALTYKLRKCDLAI</sequence>
<accession>A0A4R1RMW4</accession>
<dbReference type="OrthoDB" id="1144611at2"/>
<dbReference type="AlphaFoldDB" id="A0A4R1RMW4"/>
<protein>
    <submittedName>
        <fullName evidence="1">Uncharacterized protein</fullName>
    </submittedName>
</protein>
<dbReference type="Proteomes" id="UP000295455">
    <property type="component" value="Unassembled WGS sequence"/>
</dbReference>